<sequence>MSARAYDMAVLEADAAEQLNLVAARLRAGSFALGGALWRYGLAPLVGAPTWPRPACVLRAEWGGAALRLVAPPALLALLHAHQFPDAALAQLPESLALAGLELAWRDLALAVEKLSGRKMRLTGIDQAGTEFDGVEPAAILWYALALESEAAGDGVQAWLALDVSALPLLALLARRLPALPSAALDPAIPLRLRLELGSLRLRAAALRGLAVHDVLMPDNAIDAAAPQLVLRAGGDHVLRARLETHGLVVESFLEKSMKSATPEIVDGVDALEINLDFDLGETIITVGELAAVAPGQVFPLEAPPARLVTIRANGACYAYGELVRIGERVGVRVLALAPRGDAP</sequence>
<evidence type="ECO:0000313" key="3">
    <source>
        <dbReference type="EMBL" id="MQA40724.1"/>
    </source>
</evidence>
<comment type="caution">
    <text evidence="3">The sequence shown here is derived from an EMBL/GenBank/DDBJ whole genome shotgun (WGS) entry which is preliminary data.</text>
</comment>
<accession>A0A6A7N6J3</accession>
<dbReference type="AlphaFoldDB" id="A0A6A7N6J3"/>
<proteinExistence type="inferred from homology"/>
<dbReference type="PANTHER" id="PTHR30034">
    <property type="entry name" value="FLAGELLAR MOTOR SWITCH PROTEIN FLIM"/>
    <property type="match status" value="1"/>
</dbReference>
<evidence type="ECO:0000259" key="2">
    <source>
        <dbReference type="Pfam" id="PF01052"/>
    </source>
</evidence>
<dbReference type="GO" id="GO:0071978">
    <property type="term" value="P:bacterial-type flagellum-dependent swarming motility"/>
    <property type="evidence" value="ECO:0007669"/>
    <property type="project" value="TreeGrafter"/>
</dbReference>
<dbReference type="Gene3D" id="2.30.330.10">
    <property type="entry name" value="SpoA-like"/>
    <property type="match status" value="1"/>
</dbReference>
<dbReference type="Pfam" id="PF01052">
    <property type="entry name" value="FliMN_C"/>
    <property type="match status" value="1"/>
</dbReference>
<dbReference type="Proteomes" id="UP000440498">
    <property type="component" value="Unassembled WGS sequence"/>
</dbReference>
<reference evidence="3 4" key="1">
    <citation type="submission" date="2019-10" db="EMBL/GenBank/DDBJ databases">
        <title>Two novel species isolated from a subtropical stream in China.</title>
        <authorList>
            <person name="Lu H."/>
        </authorList>
    </citation>
    <scope>NUCLEOTIDE SEQUENCE [LARGE SCALE GENOMIC DNA]</scope>
    <source>
        <strain evidence="3 4">FT29W</strain>
    </source>
</reference>
<dbReference type="GO" id="GO:0050918">
    <property type="term" value="P:positive chemotaxis"/>
    <property type="evidence" value="ECO:0007669"/>
    <property type="project" value="TreeGrafter"/>
</dbReference>
<dbReference type="PANTHER" id="PTHR30034:SF6">
    <property type="entry name" value="YOP PROTEINS TRANSLOCATION PROTEIN Q"/>
    <property type="match status" value="1"/>
</dbReference>
<protein>
    <submittedName>
        <fullName evidence="3">YscQ/HrcQ family type III secretion apparatus protein</fullName>
    </submittedName>
</protein>
<dbReference type="EMBL" id="WHUG01000009">
    <property type="protein sequence ID" value="MQA40724.1"/>
    <property type="molecule type" value="Genomic_DNA"/>
</dbReference>
<name>A0A6A7N6J3_9BURK</name>
<dbReference type="InterPro" id="IPR013385">
    <property type="entry name" value="T3SS_SpaO/YscQ/SpaO"/>
</dbReference>
<dbReference type="InterPro" id="IPR036429">
    <property type="entry name" value="SpoA-like_sf"/>
</dbReference>
<dbReference type="InterPro" id="IPR001543">
    <property type="entry name" value="FliN-like_C"/>
</dbReference>
<gene>
    <name evidence="3" type="ORF">GEV02_21505</name>
</gene>
<comment type="similarity">
    <text evidence="1">Belongs to the FliN/MopA/SpaO family.</text>
</comment>
<evidence type="ECO:0000256" key="1">
    <source>
        <dbReference type="ARBA" id="ARBA00009226"/>
    </source>
</evidence>
<organism evidence="3 4">
    <name type="scientific">Rugamonas aquatica</name>
    <dbReference type="NCBI Taxonomy" id="2743357"/>
    <lineage>
        <taxon>Bacteria</taxon>
        <taxon>Pseudomonadati</taxon>
        <taxon>Pseudomonadota</taxon>
        <taxon>Betaproteobacteria</taxon>
        <taxon>Burkholderiales</taxon>
        <taxon>Oxalobacteraceae</taxon>
        <taxon>Telluria group</taxon>
        <taxon>Rugamonas</taxon>
    </lineage>
</organism>
<evidence type="ECO:0000313" key="4">
    <source>
        <dbReference type="Proteomes" id="UP000440498"/>
    </source>
</evidence>
<keyword evidence="4" id="KW-1185">Reference proteome</keyword>
<feature type="domain" description="Flagellar motor switch protein FliN-like C-terminal" evidence="2">
    <location>
        <begin position="269"/>
        <end position="335"/>
    </location>
</feature>
<dbReference type="NCBIfam" id="TIGR02551">
    <property type="entry name" value="SpaO_YscQ"/>
    <property type="match status" value="1"/>
</dbReference>
<dbReference type="SUPFAM" id="SSF101801">
    <property type="entry name" value="Surface presentation of antigens (SPOA)"/>
    <property type="match status" value="1"/>
</dbReference>
<dbReference type="GO" id="GO:0030254">
    <property type="term" value="P:protein secretion by the type III secretion system"/>
    <property type="evidence" value="ECO:0007669"/>
    <property type="project" value="InterPro"/>
</dbReference>